<evidence type="ECO:0000313" key="2">
    <source>
        <dbReference type="EMBL" id="OGM15748.1"/>
    </source>
</evidence>
<dbReference type="Proteomes" id="UP000177382">
    <property type="component" value="Unassembled WGS sequence"/>
</dbReference>
<evidence type="ECO:0000313" key="3">
    <source>
        <dbReference type="Proteomes" id="UP000177382"/>
    </source>
</evidence>
<keyword evidence="1" id="KW-1133">Transmembrane helix</keyword>
<gene>
    <name evidence="2" type="ORF">A2V97_03140</name>
</gene>
<dbReference type="AlphaFoldDB" id="A0A1F7XN01"/>
<keyword evidence="1" id="KW-0472">Membrane</keyword>
<evidence type="ECO:0000256" key="1">
    <source>
        <dbReference type="SAM" id="Phobius"/>
    </source>
</evidence>
<organism evidence="2 3">
    <name type="scientific">Candidatus Woesebacteria bacterium RBG_16_42_24</name>
    <dbReference type="NCBI Taxonomy" id="1802485"/>
    <lineage>
        <taxon>Bacteria</taxon>
        <taxon>Candidatus Woeseibacteriota</taxon>
    </lineage>
</organism>
<keyword evidence="1" id="KW-0812">Transmembrane</keyword>
<name>A0A1F7XN01_9BACT</name>
<accession>A0A1F7XN01</accession>
<reference evidence="2 3" key="1">
    <citation type="journal article" date="2016" name="Nat. Commun.">
        <title>Thousands of microbial genomes shed light on interconnected biogeochemical processes in an aquifer system.</title>
        <authorList>
            <person name="Anantharaman K."/>
            <person name="Brown C.T."/>
            <person name="Hug L.A."/>
            <person name="Sharon I."/>
            <person name="Castelle C.J."/>
            <person name="Probst A.J."/>
            <person name="Thomas B.C."/>
            <person name="Singh A."/>
            <person name="Wilkins M.J."/>
            <person name="Karaoz U."/>
            <person name="Brodie E.L."/>
            <person name="Williams K.H."/>
            <person name="Hubbard S.S."/>
            <person name="Banfield J.F."/>
        </authorList>
    </citation>
    <scope>NUCLEOTIDE SEQUENCE [LARGE SCALE GENOMIC DNA]</scope>
</reference>
<dbReference type="STRING" id="1802485.A2V97_03140"/>
<protein>
    <submittedName>
        <fullName evidence="2">Uncharacterized protein</fullName>
    </submittedName>
</protein>
<feature type="transmembrane region" description="Helical" evidence="1">
    <location>
        <begin position="7"/>
        <end position="28"/>
    </location>
</feature>
<dbReference type="EMBL" id="MGFX01000001">
    <property type="protein sequence ID" value="OGM15748.1"/>
    <property type="molecule type" value="Genomic_DNA"/>
</dbReference>
<proteinExistence type="predicted"/>
<comment type="caution">
    <text evidence="2">The sequence shown here is derived from an EMBL/GenBank/DDBJ whole genome shotgun (WGS) entry which is preliminary data.</text>
</comment>
<sequence>MNSNRKFNNTIILLVVTLVLVGTVGYYLSLNKKSTDVFQFAVTTTPSTETANWKTYNNTKHAYSFRYPDDMYTPLVGGEGGSKPADAETTTFLLYSSNPDNRYIVVSVVDQKTNLSDSNDIEEVESTEVSVQNAKVYKYKDTPGYQFRYSYQYVFDNGKDQVYFSLFHNDDPLVLEKLRQILSTFKFTN</sequence>